<reference evidence="1 2" key="1">
    <citation type="submission" date="2018-11" db="EMBL/GenBank/DDBJ databases">
        <authorList>
            <consortium name="Pathogen Informatics"/>
        </authorList>
    </citation>
    <scope>NUCLEOTIDE SEQUENCE [LARGE SCALE GENOMIC DNA]</scope>
</reference>
<organism evidence="1 2">
    <name type="scientific">Dibothriocephalus latus</name>
    <name type="common">Fish tapeworm</name>
    <name type="synonym">Diphyllobothrium latum</name>
    <dbReference type="NCBI Taxonomy" id="60516"/>
    <lineage>
        <taxon>Eukaryota</taxon>
        <taxon>Metazoa</taxon>
        <taxon>Spiralia</taxon>
        <taxon>Lophotrochozoa</taxon>
        <taxon>Platyhelminthes</taxon>
        <taxon>Cestoda</taxon>
        <taxon>Eucestoda</taxon>
        <taxon>Diphyllobothriidea</taxon>
        <taxon>Diphyllobothriidae</taxon>
        <taxon>Dibothriocephalus</taxon>
    </lineage>
</organism>
<accession>A0A3P7NYP3</accession>
<protein>
    <submittedName>
        <fullName evidence="1">Uncharacterized protein</fullName>
    </submittedName>
</protein>
<evidence type="ECO:0000313" key="2">
    <source>
        <dbReference type="Proteomes" id="UP000281553"/>
    </source>
</evidence>
<dbReference type="Proteomes" id="UP000281553">
    <property type="component" value="Unassembled WGS sequence"/>
</dbReference>
<gene>
    <name evidence="1" type="ORF">DILT_LOCUS16683</name>
</gene>
<evidence type="ECO:0000313" key="1">
    <source>
        <dbReference type="EMBL" id="VDN35091.1"/>
    </source>
</evidence>
<dbReference type="EMBL" id="UYRU01086460">
    <property type="protein sequence ID" value="VDN35091.1"/>
    <property type="molecule type" value="Genomic_DNA"/>
</dbReference>
<dbReference type="AlphaFoldDB" id="A0A3P7NYP3"/>
<proteinExistence type="predicted"/>
<sequence length="124" mass="13610">MFEVFVETVQENLGENFPVDVQQRNSTMIVTGLTIAPALVEVDNCGVLEVLGDVALSPHLLEERNRVTAESHLRADQTVTGPAVGIGPRLCHWYVLLVTSPDEDIVQEVTMLRSETPPSCLVLQ</sequence>
<keyword evidence="2" id="KW-1185">Reference proteome</keyword>
<dbReference type="OrthoDB" id="6309458at2759"/>
<name>A0A3P7NYP3_DIBLA</name>